<evidence type="ECO:0000313" key="1">
    <source>
        <dbReference type="EMBL" id="KLU90209.1"/>
    </source>
</evidence>
<dbReference type="EnsemblFungi" id="MAPG_09173T0">
    <property type="protein sequence ID" value="MAPG_09173T0"/>
    <property type="gene ID" value="MAPG_09173"/>
</dbReference>
<dbReference type="OMA" id="GSDRQMW"/>
<evidence type="ECO:0008006" key="4">
    <source>
        <dbReference type="Google" id="ProtNLM"/>
    </source>
</evidence>
<dbReference type="EMBL" id="ADBL01002246">
    <property type="status" value="NOT_ANNOTATED_CDS"/>
    <property type="molecule type" value="Genomic_DNA"/>
</dbReference>
<evidence type="ECO:0000313" key="2">
    <source>
        <dbReference type="EnsemblFungi" id="MAPG_09173T0"/>
    </source>
</evidence>
<organism evidence="2 3">
    <name type="scientific">Magnaporthiopsis poae (strain ATCC 64411 / 73-15)</name>
    <name type="common">Kentucky bluegrass fungus</name>
    <name type="synonym">Magnaporthe poae</name>
    <dbReference type="NCBI Taxonomy" id="644358"/>
    <lineage>
        <taxon>Eukaryota</taxon>
        <taxon>Fungi</taxon>
        <taxon>Dikarya</taxon>
        <taxon>Ascomycota</taxon>
        <taxon>Pezizomycotina</taxon>
        <taxon>Sordariomycetes</taxon>
        <taxon>Sordariomycetidae</taxon>
        <taxon>Magnaporthales</taxon>
        <taxon>Magnaporthaceae</taxon>
        <taxon>Magnaporthiopsis</taxon>
    </lineage>
</organism>
<reference evidence="2" key="5">
    <citation type="submission" date="2015-06" db="UniProtKB">
        <authorList>
            <consortium name="EnsemblFungi"/>
        </authorList>
    </citation>
    <scope>IDENTIFICATION</scope>
    <source>
        <strain evidence="2">ATCC 64411</strain>
    </source>
</reference>
<dbReference type="EMBL" id="GL876974">
    <property type="protein sequence ID" value="KLU90209.1"/>
    <property type="molecule type" value="Genomic_DNA"/>
</dbReference>
<sequence length="656" mass="70238">MRLIMISLASWFVQHLSDPRVQGDNIVYFTMARLLGLVLAFSAAVSGLGSTAIPPPPKPEPIDVVELPLPPAAPNNAAGACTGAINPRRTGCISRAVGNFQAGDFTPDGKSVIVNVEYVGAPAAPDPASIYTGEHLILVKADGTNFSNGDPWKCLSCGVPAGNAISLDPLRDYPHVFRDGTKALWGLNILDCGGADLASDACTPNRTHIYPIHWTTTADGAGPGGRPRELRLHPDDVHIGWSSFTNDGNQFSYFGRLEFDPNPTVGEPLAPRYELVNVSVLVDKSGKELIEADGGEMRINHAAVTVGELRGFSGSGDEVLYIGPSWESSNIDLFAVHVVTGTVRRLTSHPEYADPLAFSHDDEWFVTMDTRASGRQMFMAAMRWVPPLVDIVAVTAASSTRNNGDRRFFQPILIDRHGDRGDYFGQQVNAAGDGSNGSINDPNWNGRADPAFSPDGTRITYWQALVVPPACGGVNPLPCPASTAQGGRAYRLMLAHLTDRKPKPPAKVFDVPEFIPWALPSPAGAAAPTRSMVPPGNYSIRGEVSGFANVTLTPGSTSWTGIEAVSVAYTNYSDQPGYVLNGREKVSVQILLPDVWNNMVDWSSNVVQTGVVNATKLTSADDFHLKIDALTNIFNAKGTLTTAVDGVVYEQPPNQS</sequence>
<dbReference type="VEuPathDB" id="FungiDB:MAPG_09173"/>
<protein>
    <recommendedName>
        <fullName evidence="4">Saponin hydrolase</fullName>
    </recommendedName>
</protein>
<dbReference type="STRING" id="644358.A0A0C4E994"/>
<reference evidence="1" key="1">
    <citation type="submission" date="2010-05" db="EMBL/GenBank/DDBJ databases">
        <title>The Genome Sequence of Magnaporthe poae strain ATCC 64411.</title>
        <authorList>
            <consortium name="The Broad Institute Genome Sequencing Platform"/>
            <consortium name="Broad Institute Genome Sequencing Center for Infectious Disease"/>
            <person name="Ma L.-J."/>
            <person name="Dead R."/>
            <person name="Young S."/>
            <person name="Zeng Q."/>
            <person name="Koehrsen M."/>
            <person name="Alvarado L."/>
            <person name="Berlin A."/>
            <person name="Chapman S.B."/>
            <person name="Chen Z."/>
            <person name="Freedman E."/>
            <person name="Gellesch M."/>
            <person name="Goldberg J."/>
            <person name="Griggs A."/>
            <person name="Gujja S."/>
            <person name="Heilman E.R."/>
            <person name="Heiman D."/>
            <person name="Hepburn T."/>
            <person name="Howarth C."/>
            <person name="Jen D."/>
            <person name="Larson L."/>
            <person name="Mehta T."/>
            <person name="Neiman D."/>
            <person name="Pearson M."/>
            <person name="Roberts A."/>
            <person name="Saif S."/>
            <person name="Shea T."/>
            <person name="Shenoy N."/>
            <person name="Sisk P."/>
            <person name="Stolte C."/>
            <person name="Sykes S."/>
            <person name="Walk T."/>
            <person name="White J."/>
            <person name="Yandava C."/>
            <person name="Haas B."/>
            <person name="Nusbaum C."/>
            <person name="Birren B."/>
        </authorList>
    </citation>
    <scope>NUCLEOTIDE SEQUENCE</scope>
    <source>
        <strain evidence="1">ATCC 64411</strain>
    </source>
</reference>
<dbReference type="SUPFAM" id="SSF82171">
    <property type="entry name" value="DPP6 N-terminal domain-like"/>
    <property type="match status" value="1"/>
</dbReference>
<dbReference type="OrthoDB" id="10265322at2759"/>
<name>A0A0C4E994_MAGP6</name>
<accession>A0A0C4E994</accession>
<dbReference type="eggNOG" id="ENOG502SH4T">
    <property type="taxonomic scope" value="Eukaryota"/>
</dbReference>
<evidence type="ECO:0000313" key="3">
    <source>
        <dbReference type="Proteomes" id="UP000011715"/>
    </source>
</evidence>
<dbReference type="AlphaFoldDB" id="A0A0C4E994"/>
<reference evidence="2" key="4">
    <citation type="journal article" date="2015" name="G3 (Bethesda)">
        <title>Genome sequences of three phytopathogenic species of the Magnaporthaceae family of fungi.</title>
        <authorList>
            <person name="Okagaki L.H."/>
            <person name="Nunes C.C."/>
            <person name="Sailsbery J."/>
            <person name="Clay B."/>
            <person name="Brown D."/>
            <person name="John T."/>
            <person name="Oh Y."/>
            <person name="Young N."/>
            <person name="Fitzgerald M."/>
            <person name="Haas B.J."/>
            <person name="Zeng Q."/>
            <person name="Young S."/>
            <person name="Adiconis X."/>
            <person name="Fan L."/>
            <person name="Levin J.Z."/>
            <person name="Mitchell T.K."/>
            <person name="Okubara P.A."/>
            <person name="Farman M.L."/>
            <person name="Kohn L.M."/>
            <person name="Birren B."/>
            <person name="Ma L.-J."/>
            <person name="Dean R.A."/>
        </authorList>
    </citation>
    <scope>NUCLEOTIDE SEQUENCE</scope>
    <source>
        <strain evidence="2">ATCC 64411 / 73-15</strain>
    </source>
</reference>
<proteinExistence type="predicted"/>
<gene>
    <name evidence="1" type="ORF">MAPG_09173</name>
</gene>
<reference evidence="1" key="3">
    <citation type="submission" date="2011-03" db="EMBL/GenBank/DDBJ databases">
        <title>Annotation of Magnaporthe poae ATCC 64411.</title>
        <authorList>
            <person name="Ma L.-J."/>
            <person name="Dead R."/>
            <person name="Young S.K."/>
            <person name="Zeng Q."/>
            <person name="Gargeya S."/>
            <person name="Fitzgerald M."/>
            <person name="Haas B."/>
            <person name="Abouelleil A."/>
            <person name="Alvarado L."/>
            <person name="Arachchi H.M."/>
            <person name="Berlin A."/>
            <person name="Brown A."/>
            <person name="Chapman S.B."/>
            <person name="Chen Z."/>
            <person name="Dunbar C."/>
            <person name="Freedman E."/>
            <person name="Gearin G."/>
            <person name="Gellesch M."/>
            <person name="Goldberg J."/>
            <person name="Griggs A."/>
            <person name="Gujja S."/>
            <person name="Heiman D."/>
            <person name="Howarth C."/>
            <person name="Larson L."/>
            <person name="Lui A."/>
            <person name="MacDonald P.J.P."/>
            <person name="Mehta T."/>
            <person name="Montmayeur A."/>
            <person name="Murphy C."/>
            <person name="Neiman D."/>
            <person name="Pearson M."/>
            <person name="Priest M."/>
            <person name="Roberts A."/>
            <person name="Saif S."/>
            <person name="Shea T."/>
            <person name="Shenoy N."/>
            <person name="Sisk P."/>
            <person name="Stolte C."/>
            <person name="Sykes S."/>
            <person name="Yandava C."/>
            <person name="Wortman J."/>
            <person name="Nusbaum C."/>
            <person name="Birren B."/>
        </authorList>
    </citation>
    <scope>NUCLEOTIDE SEQUENCE</scope>
    <source>
        <strain evidence="1">ATCC 64411</strain>
    </source>
</reference>
<keyword evidence="3" id="KW-1185">Reference proteome</keyword>
<dbReference type="InterPro" id="IPR011042">
    <property type="entry name" value="6-blade_b-propeller_TolB-like"/>
</dbReference>
<dbReference type="Proteomes" id="UP000011715">
    <property type="component" value="Unassembled WGS sequence"/>
</dbReference>
<dbReference type="Gene3D" id="2.120.10.30">
    <property type="entry name" value="TolB, C-terminal domain"/>
    <property type="match status" value="1"/>
</dbReference>
<reference evidence="3" key="2">
    <citation type="submission" date="2010-05" db="EMBL/GenBank/DDBJ databases">
        <title>The genome sequence of Magnaporthe poae strain ATCC 64411.</title>
        <authorList>
            <person name="Ma L.-J."/>
            <person name="Dead R."/>
            <person name="Young S."/>
            <person name="Zeng Q."/>
            <person name="Koehrsen M."/>
            <person name="Alvarado L."/>
            <person name="Berlin A."/>
            <person name="Chapman S.B."/>
            <person name="Chen Z."/>
            <person name="Freedman E."/>
            <person name="Gellesch M."/>
            <person name="Goldberg J."/>
            <person name="Griggs A."/>
            <person name="Gujja S."/>
            <person name="Heilman E.R."/>
            <person name="Heiman D."/>
            <person name="Hepburn T."/>
            <person name="Howarth C."/>
            <person name="Jen D."/>
            <person name="Larson L."/>
            <person name="Mehta T."/>
            <person name="Neiman D."/>
            <person name="Pearson M."/>
            <person name="Roberts A."/>
            <person name="Saif S."/>
            <person name="Shea T."/>
            <person name="Shenoy N."/>
            <person name="Sisk P."/>
            <person name="Stolte C."/>
            <person name="Sykes S."/>
            <person name="Walk T."/>
            <person name="White J."/>
            <person name="Yandava C."/>
            <person name="Haas B."/>
            <person name="Nusbaum C."/>
            <person name="Birren B."/>
        </authorList>
    </citation>
    <scope>NUCLEOTIDE SEQUENCE [LARGE SCALE GENOMIC DNA]</scope>
    <source>
        <strain evidence="3">ATCC 64411 / 73-15</strain>
    </source>
</reference>